<evidence type="ECO:0000256" key="1">
    <source>
        <dbReference type="SAM" id="MobiDB-lite"/>
    </source>
</evidence>
<comment type="caution">
    <text evidence="3">The sequence shown here is derived from an EMBL/GenBank/DDBJ whole genome shotgun (WGS) entry which is preliminary data.</text>
</comment>
<dbReference type="PANTHER" id="PTHR43245">
    <property type="entry name" value="BIFUNCTIONAL POLYMYXIN RESISTANCE PROTEIN ARNA"/>
    <property type="match status" value="1"/>
</dbReference>
<name>A0ABP9H374_9ACTN</name>
<feature type="region of interest" description="Disordered" evidence="1">
    <location>
        <begin position="1"/>
        <end position="24"/>
    </location>
</feature>
<proteinExistence type="predicted"/>
<dbReference type="RefSeq" id="WP_345710272.1">
    <property type="nucleotide sequence ID" value="NZ_BAABIL010000003.1"/>
</dbReference>
<dbReference type="Pfam" id="PF01370">
    <property type="entry name" value="Epimerase"/>
    <property type="match status" value="1"/>
</dbReference>
<evidence type="ECO:0000313" key="4">
    <source>
        <dbReference type="Proteomes" id="UP001501195"/>
    </source>
</evidence>
<dbReference type="PANTHER" id="PTHR43245:SF55">
    <property type="entry name" value="NAD(P)-BINDING DOMAIN-CONTAINING PROTEIN"/>
    <property type="match status" value="1"/>
</dbReference>
<dbReference type="EMBL" id="BAABIL010000003">
    <property type="protein sequence ID" value="GAA4960785.1"/>
    <property type="molecule type" value="Genomic_DNA"/>
</dbReference>
<organism evidence="3 4">
    <name type="scientific">Kineococcus glutinatus</name>
    <dbReference type="NCBI Taxonomy" id="1070872"/>
    <lineage>
        <taxon>Bacteria</taxon>
        <taxon>Bacillati</taxon>
        <taxon>Actinomycetota</taxon>
        <taxon>Actinomycetes</taxon>
        <taxon>Kineosporiales</taxon>
        <taxon>Kineosporiaceae</taxon>
        <taxon>Kineococcus</taxon>
    </lineage>
</organism>
<accession>A0ABP9H374</accession>
<evidence type="ECO:0000313" key="3">
    <source>
        <dbReference type="EMBL" id="GAA4960785.1"/>
    </source>
</evidence>
<dbReference type="SUPFAM" id="SSF51735">
    <property type="entry name" value="NAD(P)-binding Rossmann-fold domains"/>
    <property type="match status" value="1"/>
</dbReference>
<dbReference type="Gene3D" id="3.40.50.720">
    <property type="entry name" value="NAD(P)-binding Rossmann-like Domain"/>
    <property type="match status" value="1"/>
</dbReference>
<evidence type="ECO:0000259" key="2">
    <source>
        <dbReference type="Pfam" id="PF01370"/>
    </source>
</evidence>
<dbReference type="Proteomes" id="UP001501195">
    <property type="component" value="Unassembled WGS sequence"/>
</dbReference>
<dbReference type="InterPro" id="IPR001509">
    <property type="entry name" value="Epimerase_deHydtase"/>
</dbReference>
<sequence length="303" mass="32670">MSDDAAETTARPRQPGGDELPGPVRTVCVTGASGKVGRAVVADLLAHGYRVRATDQLPPAVPDGVPFLRADLTDFGQAVQALDGADAVVHLANIPAPDLLPDSVTFAANTTMNHNVFTAAARAGLERVVWASSETTLGLPFDTPPDYVPVDEDHYPRPETSYALSKVASEIVAEQVSRWSGIPFVALRFSNVLTPADYDGLPQVWRKPSLRRWNLWGYVDSRDAAAACRLGLEAPLSGAQSFVIAAADTVLDRPSLDVLREEFGPVEVLQDVPGSQTLLCIDRARELLGYEPRHSWRDTHGRG</sequence>
<dbReference type="InterPro" id="IPR036291">
    <property type="entry name" value="NAD(P)-bd_dom_sf"/>
</dbReference>
<feature type="domain" description="NAD-dependent epimerase/dehydratase" evidence="2">
    <location>
        <begin position="27"/>
        <end position="235"/>
    </location>
</feature>
<reference evidence="4" key="1">
    <citation type="journal article" date="2019" name="Int. J. Syst. Evol. Microbiol.">
        <title>The Global Catalogue of Microorganisms (GCM) 10K type strain sequencing project: providing services to taxonomists for standard genome sequencing and annotation.</title>
        <authorList>
            <consortium name="The Broad Institute Genomics Platform"/>
            <consortium name="The Broad Institute Genome Sequencing Center for Infectious Disease"/>
            <person name="Wu L."/>
            <person name="Ma J."/>
        </authorList>
    </citation>
    <scope>NUCLEOTIDE SEQUENCE [LARGE SCALE GENOMIC DNA]</scope>
    <source>
        <strain evidence="4">JCM 18126</strain>
    </source>
</reference>
<protein>
    <submittedName>
        <fullName evidence="3">NAD(P)-dependent oxidoreductase</fullName>
    </submittedName>
</protein>
<gene>
    <name evidence="3" type="ORF">GCM10023225_00440</name>
</gene>
<keyword evidence="4" id="KW-1185">Reference proteome</keyword>
<dbReference type="InterPro" id="IPR050177">
    <property type="entry name" value="Lipid_A_modif_metabolic_enz"/>
</dbReference>